<comment type="caution">
    <text evidence="4">The sequence shown here is derived from an EMBL/GenBank/DDBJ whole genome shotgun (WGS) entry which is preliminary data.</text>
</comment>
<proteinExistence type="inferred from homology"/>
<dbReference type="InterPro" id="IPR005516">
    <property type="entry name" value="Remorin_C"/>
</dbReference>
<dbReference type="EMBL" id="JAAIUW010000006">
    <property type="protein sequence ID" value="KAF7828727.1"/>
    <property type="molecule type" value="Genomic_DNA"/>
</dbReference>
<feature type="compositionally biased region" description="Basic and acidic residues" evidence="2">
    <location>
        <begin position="199"/>
        <end position="217"/>
    </location>
</feature>
<feature type="compositionally biased region" description="Low complexity" evidence="2">
    <location>
        <begin position="76"/>
        <end position="88"/>
    </location>
</feature>
<evidence type="ECO:0000313" key="4">
    <source>
        <dbReference type="EMBL" id="KAF7828727.1"/>
    </source>
</evidence>
<gene>
    <name evidence="4" type="ORF">G2W53_019891</name>
</gene>
<dbReference type="AlphaFoldDB" id="A0A834WMS9"/>
<feature type="compositionally biased region" description="Polar residues" evidence="2">
    <location>
        <begin position="16"/>
        <end position="33"/>
    </location>
</feature>
<keyword evidence="5" id="KW-1185">Reference proteome</keyword>
<protein>
    <submittedName>
        <fullName evidence="4">Remorin 4.1</fullName>
    </submittedName>
</protein>
<comment type="similarity">
    <text evidence="1">Belongs to the remorin family.</text>
</comment>
<dbReference type="PANTHER" id="PTHR31471">
    <property type="entry name" value="OS02G0116800 PROTEIN"/>
    <property type="match status" value="1"/>
</dbReference>
<sequence>MKKSPVCCNEKVMGSPNYSQKGWSSERVSQAAMSSRRHTSLAGFTPFNSGRTLPSKWDEAERWISSPLSTYLHNTASSKASSSSSHPQPQRRPKSKSGPIVPPPSGIAYYSNYSPTLPLMDGLAIKNLMPPSPFSTGVLAPDAVSLHHYDVDNGVHCSCPSSAFTGIGVVPLPRPPRWSELLSECDPSSPCSQAQGQLRIHDESKNEDGVVSKRDKGTQMSPESEDEEESAVNTSPSAANTDEQSQRGSKLEVRDVEVDSEATIIRWSKRHASKMIKSNSLRAKQFSETSTEAEASSWDLVVADSTINISKVQREEAKISAWENLQKAKAEAAIRKLEMKLEKKRSSSMDKILNKLRWAEMKAEKMRGSVPAQQRHSSSKLFWFPKYAKIWPRRSCFTGHDL</sequence>
<feature type="region of interest" description="Disordered" evidence="2">
    <location>
        <begin position="1"/>
        <end position="52"/>
    </location>
</feature>
<dbReference type="OrthoDB" id="648416at2759"/>
<dbReference type="PANTHER" id="PTHR31471:SF100">
    <property type="entry name" value="CARBOXY-TERMINAL REGION REMORIN"/>
    <property type="match status" value="1"/>
</dbReference>
<organism evidence="4 5">
    <name type="scientific">Senna tora</name>
    <dbReference type="NCBI Taxonomy" id="362788"/>
    <lineage>
        <taxon>Eukaryota</taxon>
        <taxon>Viridiplantae</taxon>
        <taxon>Streptophyta</taxon>
        <taxon>Embryophyta</taxon>
        <taxon>Tracheophyta</taxon>
        <taxon>Spermatophyta</taxon>
        <taxon>Magnoliopsida</taxon>
        <taxon>eudicotyledons</taxon>
        <taxon>Gunneridae</taxon>
        <taxon>Pentapetalae</taxon>
        <taxon>rosids</taxon>
        <taxon>fabids</taxon>
        <taxon>Fabales</taxon>
        <taxon>Fabaceae</taxon>
        <taxon>Caesalpinioideae</taxon>
        <taxon>Cassia clade</taxon>
        <taxon>Senna</taxon>
    </lineage>
</organism>
<feature type="compositionally biased region" description="Polar residues" evidence="2">
    <location>
        <begin position="231"/>
        <end position="248"/>
    </location>
</feature>
<feature type="domain" description="Remorin C-terminal" evidence="3">
    <location>
        <begin position="291"/>
        <end position="380"/>
    </location>
</feature>
<name>A0A834WMS9_9FABA</name>
<accession>A0A834WMS9</accession>
<feature type="region of interest" description="Disordered" evidence="2">
    <location>
        <begin position="183"/>
        <end position="255"/>
    </location>
</feature>
<evidence type="ECO:0000259" key="3">
    <source>
        <dbReference type="Pfam" id="PF03763"/>
    </source>
</evidence>
<evidence type="ECO:0000256" key="1">
    <source>
        <dbReference type="ARBA" id="ARBA00005711"/>
    </source>
</evidence>
<evidence type="ECO:0000313" key="5">
    <source>
        <dbReference type="Proteomes" id="UP000634136"/>
    </source>
</evidence>
<dbReference type="Proteomes" id="UP000634136">
    <property type="component" value="Unassembled WGS sequence"/>
</dbReference>
<feature type="region of interest" description="Disordered" evidence="2">
    <location>
        <begin position="75"/>
        <end position="103"/>
    </location>
</feature>
<reference evidence="4" key="1">
    <citation type="submission" date="2020-09" db="EMBL/GenBank/DDBJ databases">
        <title>Genome-Enabled Discovery of Anthraquinone Biosynthesis in Senna tora.</title>
        <authorList>
            <person name="Kang S.-H."/>
            <person name="Pandey R.P."/>
            <person name="Lee C.-M."/>
            <person name="Sim J.-S."/>
            <person name="Jeong J.-T."/>
            <person name="Choi B.-S."/>
            <person name="Jung M."/>
            <person name="Ginzburg D."/>
            <person name="Zhao K."/>
            <person name="Won S.Y."/>
            <person name="Oh T.-J."/>
            <person name="Yu Y."/>
            <person name="Kim N.-H."/>
            <person name="Lee O.R."/>
            <person name="Lee T.-H."/>
            <person name="Bashyal P."/>
            <person name="Kim T.-S."/>
            <person name="Lee W.-H."/>
            <person name="Kawkins C."/>
            <person name="Kim C.-K."/>
            <person name="Kim J.S."/>
            <person name="Ahn B.O."/>
            <person name="Rhee S.Y."/>
            <person name="Sohng J.K."/>
        </authorList>
    </citation>
    <scope>NUCLEOTIDE SEQUENCE</scope>
    <source>
        <tissue evidence="4">Leaf</tissue>
    </source>
</reference>
<evidence type="ECO:0000256" key="2">
    <source>
        <dbReference type="SAM" id="MobiDB-lite"/>
    </source>
</evidence>
<dbReference type="Pfam" id="PF03763">
    <property type="entry name" value="Remorin_C"/>
    <property type="match status" value="1"/>
</dbReference>